<dbReference type="InterPro" id="IPR041078">
    <property type="entry name" value="Plavaka"/>
</dbReference>
<keyword evidence="2" id="KW-1185">Reference proteome</keyword>
<evidence type="ECO:0000313" key="2">
    <source>
        <dbReference type="Proteomes" id="UP001465976"/>
    </source>
</evidence>
<dbReference type="Proteomes" id="UP001465976">
    <property type="component" value="Unassembled WGS sequence"/>
</dbReference>
<accession>A0ABR3FB82</accession>
<reference evidence="1 2" key="1">
    <citation type="submission" date="2024-02" db="EMBL/GenBank/DDBJ databases">
        <title>A draft genome for the cacao thread blight pathogen Marasmius crinis-equi.</title>
        <authorList>
            <person name="Cohen S.P."/>
            <person name="Baruah I.K."/>
            <person name="Amoako-Attah I."/>
            <person name="Bukari Y."/>
            <person name="Meinhardt L.W."/>
            <person name="Bailey B.A."/>
        </authorList>
    </citation>
    <scope>NUCLEOTIDE SEQUENCE [LARGE SCALE GENOMIC DNA]</scope>
    <source>
        <strain evidence="1 2">GH-76</strain>
    </source>
</reference>
<evidence type="ECO:0000313" key="1">
    <source>
        <dbReference type="EMBL" id="KAL0572526.1"/>
    </source>
</evidence>
<organism evidence="1 2">
    <name type="scientific">Marasmius crinis-equi</name>
    <dbReference type="NCBI Taxonomy" id="585013"/>
    <lineage>
        <taxon>Eukaryota</taxon>
        <taxon>Fungi</taxon>
        <taxon>Dikarya</taxon>
        <taxon>Basidiomycota</taxon>
        <taxon>Agaricomycotina</taxon>
        <taxon>Agaricomycetes</taxon>
        <taxon>Agaricomycetidae</taxon>
        <taxon>Agaricales</taxon>
        <taxon>Marasmiineae</taxon>
        <taxon>Marasmiaceae</taxon>
        <taxon>Marasmius</taxon>
    </lineage>
</organism>
<sequence>MIDAILTGAAPWKCLSVRYQGERLEGEAPSWMEKEYEVFYRDPRVIFTNQLQHGDLDGEFDYQPFKEFDEHDERCWQNLMSVDWAWSQCDQIYNDDPSTEGAMFSPIVLGSDKTTVSVATGQNKYYPLYGSHGGLHNNVRRAHKEGFHILAFLAIPKGTLTIFHSSIATILRPLKEVMQKPVTLRCSDGHFRCVIFGLGPYIADYPEQALLACIMQGWCPKCSAHPDNLDDPNSFIRKKEWADAMIEAYDGVLVWNAYGIVSDVVLFTNYFLRADIHLLLTPNLLHQIIKGTFKDHLVDWINEHIIATHGDKDGKKVIDDTNCWLAAVPQFTGLRQFLEG</sequence>
<protein>
    <submittedName>
        <fullName evidence="1">Uncharacterized protein</fullName>
    </submittedName>
</protein>
<name>A0ABR3FB82_9AGAR</name>
<dbReference type="EMBL" id="JBAHYK010000619">
    <property type="protein sequence ID" value="KAL0572526.1"/>
    <property type="molecule type" value="Genomic_DNA"/>
</dbReference>
<comment type="caution">
    <text evidence="1">The sequence shown here is derived from an EMBL/GenBank/DDBJ whole genome shotgun (WGS) entry which is preliminary data.</text>
</comment>
<dbReference type="Pfam" id="PF18759">
    <property type="entry name" value="Plavaka"/>
    <property type="match status" value="1"/>
</dbReference>
<gene>
    <name evidence="1" type="ORF">V5O48_009441</name>
</gene>
<proteinExistence type="predicted"/>